<comment type="cofactor">
    <cofactor evidence="7">
        <name>Zn(2+)</name>
        <dbReference type="ChEBI" id="CHEBI:29105"/>
    </cofactor>
    <text evidence="7">Binds 1 zinc ion per subunit.</text>
</comment>
<dbReference type="SUPFAM" id="SSF52374">
    <property type="entry name" value="Nucleotidylyl transferase"/>
    <property type="match status" value="1"/>
</dbReference>
<dbReference type="PANTHER" id="PTHR43311">
    <property type="entry name" value="GLUTAMATE--TRNA LIGASE"/>
    <property type="match status" value="1"/>
</dbReference>
<reference evidence="10 11" key="1">
    <citation type="submission" date="2021-12" db="EMBL/GenBank/DDBJ databases">
        <title>Discovery of the Pendulisporaceae a myxobacterial family with distinct sporulation behavior and unique specialized metabolism.</title>
        <authorList>
            <person name="Garcia R."/>
            <person name="Popoff A."/>
            <person name="Bader C.D."/>
            <person name="Loehr J."/>
            <person name="Walesch S."/>
            <person name="Walt C."/>
            <person name="Boldt J."/>
            <person name="Bunk B."/>
            <person name="Haeckl F.J.F.P.J."/>
            <person name="Gunesch A.P."/>
            <person name="Birkelbach J."/>
            <person name="Nuebel U."/>
            <person name="Pietschmann T."/>
            <person name="Bach T."/>
            <person name="Mueller R."/>
        </authorList>
    </citation>
    <scope>NUCLEOTIDE SEQUENCE [LARGE SCALE GENOMIC DNA]</scope>
    <source>
        <strain evidence="10 11">MSr12523</strain>
    </source>
</reference>
<feature type="binding site" evidence="7">
    <location>
        <position position="44"/>
    </location>
    <ligand>
        <name>L-glutamate</name>
        <dbReference type="ChEBI" id="CHEBI:29985"/>
    </ligand>
</feature>
<feature type="binding site" evidence="7">
    <location>
        <position position="241"/>
    </location>
    <ligand>
        <name>ATP</name>
        <dbReference type="ChEBI" id="CHEBI:30616"/>
    </ligand>
</feature>
<feature type="binding site" evidence="7">
    <location>
        <position position="102"/>
    </location>
    <ligand>
        <name>Zn(2+)</name>
        <dbReference type="ChEBI" id="CHEBI:29105"/>
    </ligand>
</feature>
<dbReference type="InterPro" id="IPR000924">
    <property type="entry name" value="Glu/Gln-tRNA-synth"/>
</dbReference>
<feature type="domain" description="Glutamyl/glutaminyl-tRNA synthetase class Ib catalytic" evidence="9">
    <location>
        <begin position="4"/>
        <end position="265"/>
    </location>
</feature>
<feature type="binding site" evidence="7">
    <location>
        <position position="200"/>
    </location>
    <ligand>
        <name>L-glutamate</name>
        <dbReference type="ChEBI" id="CHEBI:29985"/>
    </ligand>
</feature>
<dbReference type="PROSITE" id="PS00178">
    <property type="entry name" value="AA_TRNA_LIGASE_I"/>
    <property type="match status" value="1"/>
</dbReference>
<evidence type="ECO:0000313" key="11">
    <source>
        <dbReference type="Proteomes" id="UP001379533"/>
    </source>
</evidence>
<feature type="binding site" evidence="7">
    <location>
        <begin position="7"/>
        <end position="11"/>
    </location>
    <ligand>
        <name>L-glutamate</name>
        <dbReference type="ChEBI" id="CHEBI:29985"/>
    </ligand>
</feature>
<evidence type="ECO:0000259" key="9">
    <source>
        <dbReference type="Pfam" id="PF00749"/>
    </source>
</evidence>
<keyword evidence="8" id="KW-0648">Protein biosynthesis</keyword>
<keyword evidence="2 7" id="KW-0479">Metal-binding</keyword>
<evidence type="ECO:0000256" key="6">
    <source>
        <dbReference type="ARBA" id="ARBA00023146"/>
    </source>
</evidence>
<feature type="short sequence motif" description="'KMSKS' region" evidence="7">
    <location>
        <begin position="238"/>
        <end position="242"/>
    </location>
</feature>
<dbReference type="Proteomes" id="UP001379533">
    <property type="component" value="Chromosome"/>
</dbReference>
<dbReference type="PRINTS" id="PR00987">
    <property type="entry name" value="TRNASYNTHGLU"/>
</dbReference>
<dbReference type="HAMAP" id="MF_01428">
    <property type="entry name" value="Glu_Q_tRNA_synth"/>
    <property type="match status" value="1"/>
</dbReference>
<feature type="binding site" evidence="7">
    <location>
        <position position="126"/>
    </location>
    <ligand>
        <name>Zn(2+)</name>
        <dbReference type="ChEBI" id="CHEBI:29105"/>
    </ligand>
</feature>
<dbReference type="Pfam" id="PF00749">
    <property type="entry name" value="tRNA-synt_1c"/>
    <property type="match status" value="1"/>
</dbReference>
<feature type="binding site" evidence="7">
    <location>
        <position position="100"/>
    </location>
    <ligand>
        <name>Zn(2+)</name>
        <dbReference type="ChEBI" id="CHEBI:29105"/>
    </ligand>
</feature>
<keyword evidence="4 7" id="KW-0862">Zinc</keyword>
<evidence type="ECO:0000256" key="5">
    <source>
        <dbReference type="ARBA" id="ARBA00022840"/>
    </source>
</evidence>
<keyword evidence="5 7" id="KW-0067">ATP-binding</keyword>
<protein>
    <recommendedName>
        <fullName evidence="7">Glutamyl-Q tRNA(Asp) synthetase</fullName>
        <shortName evidence="7">Glu-Q-RSs</shortName>
        <ecNumber evidence="7">6.1.1.-</ecNumber>
    </recommendedName>
</protein>
<feature type="short sequence motif" description="'HIGH' region" evidence="7">
    <location>
        <begin position="10"/>
        <end position="20"/>
    </location>
</feature>
<dbReference type="EMBL" id="CP089982">
    <property type="protein sequence ID" value="WXA93678.1"/>
    <property type="molecule type" value="Genomic_DNA"/>
</dbReference>
<evidence type="ECO:0000256" key="7">
    <source>
        <dbReference type="HAMAP-Rule" id="MF_01428"/>
    </source>
</evidence>
<evidence type="ECO:0000256" key="2">
    <source>
        <dbReference type="ARBA" id="ARBA00022723"/>
    </source>
</evidence>
<evidence type="ECO:0000256" key="1">
    <source>
        <dbReference type="ARBA" id="ARBA00022598"/>
    </source>
</evidence>
<dbReference type="EC" id="6.1.1.-" evidence="7"/>
<dbReference type="NCBIfam" id="NF004315">
    <property type="entry name" value="PRK05710.1-4"/>
    <property type="match status" value="1"/>
</dbReference>
<accession>A0ABZ2K4P6</accession>
<proteinExistence type="inferred from homology"/>
<comment type="function">
    <text evidence="7">Catalyzes the tRNA-independent activation of glutamate in presence of ATP and the subsequent transfer of glutamate onto a tRNA(Asp). Glutamate is transferred on the 2-amino-5-(4,5-dihydroxy-2-cyclopenten-1-yl) moiety of the queuosine in the wobble position of the QUC anticodon.</text>
</comment>
<evidence type="ECO:0000256" key="8">
    <source>
        <dbReference type="RuleBase" id="RU363037"/>
    </source>
</evidence>
<dbReference type="Gene3D" id="3.40.50.620">
    <property type="entry name" value="HUPs"/>
    <property type="match status" value="1"/>
</dbReference>
<dbReference type="InterPro" id="IPR020058">
    <property type="entry name" value="Glu/Gln-tRNA-synth_Ib_cat-dom"/>
</dbReference>
<dbReference type="InterPro" id="IPR014729">
    <property type="entry name" value="Rossmann-like_a/b/a_fold"/>
</dbReference>
<gene>
    <name evidence="10" type="primary">gluQRS</name>
    <name evidence="7" type="synonym">gluQ</name>
    <name evidence="10" type="ORF">LZC95_45400</name>
</gene>
<sequence>MAPIVTRFAPSPTGDLHLGGAYVALASWWLARRSPAGRYVLRMEDIDTPRVVTGSAERIVADLVGLGLAWDEGPIAQSERLHLYAAAIDALNARGLVYPCDCSRADIARVASAPHAGEETVYPGLCRDRDPGRPMKRAPALRMRVPDEEISFDDGVAGRFVQNLARDVGDFVLRRGDGVYAYQLVVVVDDLDMGMTDVVRGADLLASTPRQIFLARMLGATAPRYHHVPLVVDAHGERLAKRTPGAHVRALREAGIAPEEILGELAHGLGIMPSGQPCSLRDLLASTAAQLAPRAFRIPSRWLAPKR</sequence>
<dbReference type="InterPro" id="IPR022380">
    <property type="entry name" value="Glu-Q_tRNA(Asp)_Synthase"/>
</dbReference>
<keyword evidence="1 7" id="KW-0436">Ligase</keyword>
<dbReference type="InterPro" id="IPR001412">
    <property type="entry name" value="aa-tRNA-synth_I_CS"/>
</dbReference>
<keyword evidence="11" id="KW-1185">Reference proteome</keyword>
<comment type="similarity">
    <text evidence="7">Belongs to the class-I aminoacyl-tRNA synthetase family. GluQ subfamily.</text>
</comment>
<evidence type="ECO:0000256" key="3">
    <source>
        <dbReference type="ARBA" id="ARBA00022741"/>
    </source>
</evidence>
<name>A0ABZ2K4P6_9BACT</name>
<feature type="binding site" evidence="7">
    <location>
        <position position="122"/>
    </location>
    <ligand>
        <name>Zn(2+)</name>
        <dbReference type="ChEBI" id="CHEBI:29105"/>
    </ligand>
</feature>
<evidence type="ECO:0000313" key="10">
    <source>
        <dbReference type="EMBL" id="WXA93678.1"/>
    </source>
</evidence>
<keyword evidence="3 7" id="KW-0547">Nucleotide-binding</keyword>
<dbReference type="NCBIfam" id="NF004314">
    <property type="entry name" value="PRK05710.1-3"/>
    <property type="match status" value="1"/>
</dbReference>
<keyword evidence="6 7" id="KW-0030">Aminoacyl-tRNA synthetase</keyword>
<feature type="binding site" evidence="7">
    <location>
        <position position="182"/>
    </location>
    <ligand>
        <name>L-glutamate</name>
        <dbReference type="ChEBI" id="CHEBI:29985"/>
    </ligand>
</feature>
<evidence type="ECO:0000256" key="4">
    <source>
        <dbReference type="ARBA" id="ARBA00022833"/>
    </source>
</evidence>
<dbReference type="PANTHER" id="PTHR43311:SF1">
    <property type="entry name" value="GLUTAMYL-Q TRNA(ASP) SYNTHETASE"/>
    <property type="match status" value="1"/>
</dbReference>
<dbReference type="NCBIfam" id="TIGR03838">
    <property type="entry name" value="queuosine_YadB"/>
    <property type="match status" value="1"/>
</dbReference>
<organism evidence="10 11">
    <name type="scientific">Pendulispora brunnea</name>
    <dbReference type="NCBI Taxonomy" id="2905690"/>
    <lineage>
        <taxon>Bacteria</taxon>
        <taxon>Pseudomonadati</taxon>
        <taxon>Myxococcota</taxon>
        <taxon>Myxococcia</taxon>
        <taxon>Myxococcales</taxon>
        <taxon>Sorangiineae</taxon>
        <taxon>Pendulisporaceae</taxon>
        <taxon>Pendulispora</taxon>
    </lineage>
</organism>
<dbReference type="RefSeq" id="WP_394844277.1">
    <property type="nucleotide sequence ID" value="NZ_CP089982.1"/>
</dbReference>
<dbReference type="InterPro" id="IPR049940">
    <property type="entry name" value="GluQ/Sye"/>
</dbReference>